<gene>
    <name evidence="1" type="ORF">BHE90_017815</name>
</gene>
<sequence length="129" mass="14702">MVLIRPISHTLDPTDPHFKFLSTKCTRRGLPVVPAFVLTDYKSQSKTFAEVLLELRGNRMTNGEPSKCDFTSLYVQLSRCTTLRGIKLLSPVRPQDFISNKLDQTMVDATQRLKTLAAETERIYEGQRL</sequence>
<organism evidence="1 2">
    <name type="scientific">Fusarium euwallaceae</name>
    <dbReference type="NCBI Taxonomy" id="1147111"/>
    <lineage>
        <taxon>Eukaryota</taxon>
        <taxon>Fungi</taxon>
        <taxon>Dikarya</taxon>
        <taxon>Ascomycota</taxon>
        <taxon>Pezizomycotina</taxon>
        <taxon>Sordariomycetes</taxon>
        <taxon>Hypocreomycetidae</taxon>
        <taxon>Hypocreales</taxon>
        <taxon>Nectriaceae</taxon>
        <taxon>Fusarium</taxon>
        <taxon>Fusarium solani species complex</taxon>
    </lineage>
</organism>
<dbReference type="Proteomes" id="UP000287124">
    <property type="component" value="Unassembled WGS sequence"/>
</dbReference>
<evidence type="ECO:0000313" key="2">
    <source>
        <dbReference type="Proteomes" id="UP000287124"/>
    </source>
</evidence>
<dbReference type="EMBL" id="MIKF01001764">
    <property type="protein sequence ID" value="RTE67811.1"/>
    <property type="molecule type" value="Genomic_DNA"/>
</dbReference>
<proteinExistence type="predicted"/>
<keyword evidence="2" id="KW-1185">Reference proteome</keyword>
<accession>A0A430KWC6</accession>
<name>A0A430KWC6_9HYPO</name>
<protein>
    <submittedName>
        <fullName evidence="1">Uncharacterized protein</fullName>
    </submittedName>
</protein>
<dbReference type="AlphaFoldDB" id="A0A430KWC6"/>
<evidence type="ECO:0000313" key="1">
    <source>
        <dbReference type="EMBL" id="RTE67811.1"/>
    </source>
</evidence>
<reference evidence="1 2" key="1">
    <citation type="submission" date="2017-06" db="EMBL/GenBank/DDBJ databases">
        <title>Comparative genomic analysis of Ambrosia Fusariam Clade fungi.</title>
        <authorList>
            <person name="Stajich J.E."/>
            <person name="Carrillo J."/>
            <person name="Kijimoto T."/>
            <person name="Eskalen A."/>
            <person name="O'Donnell K."/>
            <person name="Kasson M."/>
        </authorList>
    </citation>
    <scope>NUCLEOTIDE SEQUENCE [LARGE SCALE GENOMIC DNA]</scope>
    <source>
        <strain evidence="1 2">UCR1854</strain>
    </source>
</reference>
<comment type="caution">
    <text evidence="1">The sequence shown here is derived from an EMBL/GenBank/DDBJ whole genome shotgun (WGS) entry which is preliminary data.</text>
</comment>